<evidence type="ECO:0000313" key="2">
    <source>
        <dbReference type="EMBL" id="GAA4372376.1"/>
    </source>
</evidence>
<keyword evidence="3" id="KW-1185">Reference proteome</keyword>
<organism evidence="2 3">
    <name type="scientific">Hymenobacter koreensis</name>
    <dbReference type="NCBI Taxonomy" id="1084523"/>
    <lineage>
        <taxon>Bacteria</taxon>
        <taxon>Pseudomonadati</taxon>
        <taxon>Bacteroidota</taxon>
        <taxon>Cytophagia</taxon>
        <taxon>Cytophagales</taxon>
        <taxon>Hymenobacteraceae</taxon>
        <taxon>Hymenobacter</taxon>
    </lineage>
</organism>
<feature type="signal peptide" evidence="1">
    <location>
        <begin position="1"/>
        <end position="35"/>
    </location>
</feature>
<feature type="chain" id="PRO_5045156924" description="DUF4249 domain-containing protein" evidence="1">
    <location>
        <begin position="36"/>
        <end position="336"/>
    </location>
</feature>
<protein>
    <recommendedName>
        <fullName evidence="4">DUF4249 domain-containing protein</fullName>
    </recommendedName>
</protein>
<evidence type="ECO:0000313" key="3">
    <source>
        <dbReference type="Proteomes" id="UP001500454"/>
    </source>
</evidence>
<evidence type="ECO:0008006" key="4">
    <source>
        <dbReference type="Google" id="ProtNLM"/>
    </source>
</evidence>
<comment type="caution">
    <text evidence="2">The sequence shown here is derived from an EMBL/GenBank/DDBJ whole genome shotgun (WGS) entry which is preliminary data.</text>
</comment>
<proteinExistence type="predicted"/>
<gene>
    <name evidence="2" type="ORF">GCM10023186_01840</name>
</gene>
<keyword evidence="1" id="KW-0732">Signal</keyword>
<dbReference type="Pfam" id="PF14054">
    <property type="entry name" value="DUF4249"/>
    <property type="match status" value="1"/>
</dbReference>
<accession>A0ABP8ITJ6</accession>
<reference evidence="3" key="1">
    <citation type="journal article" date="2019" name="Int. J. Syst. Evol. Microbiol.">
        <title>The Global Catalogue of Microorganisms (GCM) 10K type strain sequencing project: providing services to taxonomists for standard genome sequencing and annotation.</title>
        <authorList>
            <consortium name="The Broad Institute Genomics Platform"/>
            <consortium name="The Broad Institute Genome Sequencing Center for Infectious Disease"/>
            <person name="Wu L."/>
            <person name="Ma J."/>
        </authorList>
    </citation>
    <scope>NUCLEOTIDE SEQUENCE [LARGE SCALE GENOMIC DNA]</scope>
    <source>
        <strain evidence="3">JCM 17924</strain>
    </source>
</reference>
<name>A0ABP8ITJ6_9BACT</name>
<sequence length="336" mass="36789">MLMPISTTSLAMRNSCFTRSRLPLVALASTSLLLAGCETSIDVPEPEHTPRIATSYVLDAGPANDSLGRQLFSDRQPFVSVSQRLFDSRELKGRNDATIEVRDEAGTVVQRYRSARPQSGGTFGTDGYYQPRLSYQFQPGSTYQLRVAVPGIEPAESQLTMPTQVPVATASFTQLSSPDPYGGRKGRLSVSFDDPAGSTDYYLVYARLLDAQGRFLTWAFADDEGDGTVSISAFKLSVPGGYGTYPFSDRGYEGRRLTLTNTVQYYGDGGTGRGPRYIEVVVSHVTRDLYLFYNSRRVYQDNDGNPFSEPTPLHSNIKPGFGIFGGATDAVTRIPL</sequence>
<evidence type="ECO:0000256" key="1">
    <source>
        <dbReference type="SAM" id="SignalP"/>
    </source>
</evidence>
<dbReference type="EMBL" id="BAABHA010000001">
    <property type="protein sequence ID" value="GAA4372376.1"/>
    <property type="molecule type" value="Genomic_DNA"/>
</dbReference>
<dbReference type="Proteomes" id="UP001500454">
    <property type="component" value="Unassembled WGS sequence"/>
</dbReference>
<dbReference type="InterPro" id="IPR025345">
    <property type="entry name" value="DUF4249"/>
</dbReference>